<keyword evidence="3 5" id="KW-0663">Pyridoxal phosphate</keyword>
<dbReference type="GO" id="GO:0030632">
    <property type="term" value="P:D-alanine biosynthetic process"/>
    <property type="evidence" value="ECO:0007669"/>
    <property type="project" value="UniProtKB-UniRule"/>
</dbReference>
<keyword evidence="4 5" id="KW-0413">Isomerase</keyword>
<dbReference type="RefSeq" id="WP_147739069.1">
    <property type="nucleotide sequence ID" value="NZ_SAXU01000001.1"/>
</dbReference>
<feature type="active site" description="Proton acceptor; specific for L-alanine" evidence="5">
    <location>
        <position position="264"/>
    </location>
</feature>
<dbReference type="NCBIfam" id="TIGR00492">
    <property type="entry name" value="alr"/>
    <property type="match status" value="1"/>
</dbReference>
<feature type="modified residue" description="N6-(pyridoxal phosphate)lysine" evidence="5 6">
    <location>
        <position position="35"/>
    </location>
</feature>
<dbReference type="EMBL" id="SAXU01000001">
    <property type="protein sequence ID" value="TXJ21032.1"/>
    <property type="molecule type" value="Genomic_DNA"/>
</dbReference>
<comment type="caution">
    <text evidence="9">The sequence shown here is derived from an EMBL/GenBank/DDBJ whole genome shotgun (WGS) entry which is preliminary data.</text>
</comment>
<dbReference type="InterPro" id="IPR029066">
    <property type="entry name" value="PLP-binding_barrel"/>
</dbReference>
<gene>
    <name evidence="9" type="primary">alr</name>
    <name evidence="9" type="ORF">EPJ79_07835</name>
</gene>
<dbReference type="UniPathway" id="UPA00042">
    <property type="reaction ID" value="UER00497"/>
</dbReference>
<dbReference type="Gene3D" id="3.20.20.10">
    <property type="entry name" value="Alanine racemase"/>
    <property type="match status" value="1"/>
</dbReference>
<dbReference type="SMART" id="SM01005">
    <property type="entry name" value="Ala_racemase_C"/>
    <property type="match status" value="1"/>
</dbReference>
<dbReference type="GO" id="GO:0030170">
    <property type="term" value="F:pyridoxal phosphate binding"/>
    <property type="evidence" value="ECO:0007669"/>
    <property type="project" value="UniProtKB-UniRule"/>
</dbReference>
<evidence type="ECO:0000256" key="2">
    <source>
        <dbReference type="ARBA" id="ARBA00001933"/>
    </source>
</evidence>
<evidence type="ECO:0000256" key="6">
    <source>
        <dbReference type="PIRSR" id="PIRSR600821-50"/>
    </source>
</evidence>
<evidence type="ECO:0000256" key="1">
    <source>
        <dbReference type="ARBA" id="ARBA00000316"/>
    </source>
</evidence>
<evidence type="ECO:0000313" key="10">
    <source>
        <dbReference type="Proteomes" id="UP000324638"/>
    </source>
</evidence>
<feature type="active site" description="Proton acceptor; specific for D-alanine" evidence="5">
    <location>
        <position position="35"/>
    </location>
</feature>
<evidence type="ECO:0000313" key="9">
    <source>
        <dbReference type="EMBL" id="TXJ21032.1"/>
    </source>
</evidence>
<evidence type="ECO:0000256" key="3">
    <source>
        <dbReference type="ARBA" id="ARBA00022898"/>
    </source>
</evidence>
<dbReference type="PANTHER" id="PTHR30511:SF0">
    <property type="entry name" value="ALANINE RACEMASE, CATABOLIC-RELATED"/>
    <property type="match status" value="1"/>
</dbReference>
<dbReference type="AlphaFoldDB" id="A0A5C8DA78"/>
<protein>
    <recommendedName>
        <fullName evidence="5">Alanine racemase</fullName>
        <ecNumber evidence="5">5.1.1.1</ecNumber>
    </recommendedName>
</protein>
<comment type="catalytic activity">
    <reaction evidence="1 5">
        <text>L-alanine = D-alanine</text>
        <dbReference type="Rhea" id="RHEA:20249"/>
        <dbReference type="ChEBI" id="CHEBI:57416"/>
        <dbReference type="ChEBI" id="CHEBI:57972"/>
        <dbReference type="EC" id="5.1.1.1"/>
    </reaction>
</comment>
<feature type="binding site" evidence="5 7">
    <location>
        <position position="312"/>
    </location>
    <ligand>
        <name>substrate</name>
    </ligand>
</feature>
<dbReference type="Pfam" id="PF01168">
    <property type="entry name" value="Ala_racemase_N"/>
    <property type="match status" value="1"/>
</dbReference>
<dbReference type="CDD" id="cd00430">
    <property type="entry name" value="PLPDE_III_AR"/>
    <property type="match status" value="1"/>
</dbReference>
<dbReference type="PANTHER" id="PTHR30511">
    <property type="entry name" value="ALANINE RACEMASE"/>
    <property type="match status" value="1"/>
</dbReference>
<evidence type="ECO:0000259" key="8">
    <source>
        <dbReference type="SMART" id="SM01005"/>
    </source>
</evidence>
<evidence type="ECO:0000256" key="5">
    <source>
        <dbReference type="HAMAP-Rule" id="MF_01201"/>
    </source>
</evidence>
<name>A0A5C8DA78_9SPIR</name>
<sequence length="369" mass="41850">MSNYTIAEIDLSVLKNNINIISSIVKKTKILNILKANAYGHGIIEIAKASEKFKVDAIGVATVEEGIKIRKSGVKIPIIVLFQHFKSEFEEICNYNLSPTISNADFLPYYDNYMERFKGSLKLNVYIKIDTGLNRIGAKPEEALNLAKKVLSYKNLILEGISTHYASADMNDEESINFTKKQIITFNEVVNNLKENNIKLNIIHSANSAAILSYKESYFDMVRAGIILYGYPQIETNLKIKPVMEVKSKIVLIKSLKKGESVSYGMTFKADKDTKIALIPIGYADGIPRKLSNNWNVKIKNKYYPVRGRICMDLMIIEIFDDKINIEDDVLIFGNDKELNAENMAKKSETISYEILTNIGERVKRVYKD</sequence>
<comment type="similarity">
    <text evidence="5">Belongs to the alanine racemase family.</text>
</comment>
<dbReference type="HAMAP" id="MF_01201">
    <property type="entry name" value="Ala_racemase"/>
    <property type="match status" value="1"/>
</dbReference>
<dbReference type="InterPro" id="IPR009006">
    <property type="entry name" value="Ala_racemase/Decarboxylase_C"/>
</dbReference>
<dbReference type="SUPFAM" id="SSF51419">
    <property type="entry name" value="PLP-binding barrel"/>
    <property type="match status" value="1"/>
</dbReference>
<dbReference type="PRINTS" id="PR00992">
    <property type="entry name" value="ALARACEMASE"/>
</dbReference>
<dbReference type="FunFam" id="3.20.20.10:FF:000002">
    <property type="entry name" value="Alanine racemase"/>
    <property type="match status" value="1"/>
</dbReference>
<proteinExistence type="inferred from homology"/>
<comment type="pathway">
    <text evidence="5">Amino-acid biosynthesis; D-alanine biosynthesis; D-alanine from L-alanine: step 1/1.</text>
</comment>
<dbReference type="InterPro" id="IPR011079">
    <property type="entry name" value="Ala_racemase_C"/>
</dbReference>
<dbReference type="Pfam" id="PF00842">
    <property type="entry name" value="Ala_racemase_C"/>
    <property type="match status" value="1"/>
</dbReference>
<feature type="binding site" evidence="5 7">
    <location>
        <position position="135"/>
    </location>
    <ligand>
        <name>substrate</name>
    </ligand>
</feature>
<dbReference type="Proteomes" id="UP000324638">
    <property type="component" value="Unassembled WGS sequence"/>
</dbReference>
<dbReference type="Gene3D" id="2.40.37.10">
    <property type="entry name" value="Lyase, Ornithine Decarboxylase, Chain A, domain 1"/>
    <property type="match status" value="1"/>
</dbReference>
<accession>A0A5C8DA78</accession>
<reference evidence="9 10" key="1">
    <citation type="journal article" date="1992" name="Lakartidningen">
        <title>[Penicillin V and not amoxicillin is the first choice preparation in acute otitis].</title>
        <authorList>
            <person name="Kamme C."/>
            <person name="Lundgren K."/>
            <person name="Prellner K."/>
        </authorList>
    </citation>
    <scope>NUCLEOTIDE SEQUENCE [LARGE SCALE GENOMIC DNA]</scope>
    <source>
        <strain evidence="9 10">513A</strain>
    </source>
</reference>
<evidence type="ECO:0000256" key="7">
    <source>
        <dbReference type="PIRSR" id="PIRSR600821-52"/>
    </source>
</evidence>
<dbReference type="GO" id="GO:0008784">
    <property type="term" value="F:alanine racemase activity"/>
    <property type="evidence" value="ECO:0007669"/>
    <property type="project" value="UniProtKB-UniRule"/>
</dbReference>
<comment type="function">
    <text evidence="5">Catalyzes the interconversion of L-alanine and D-alanine. May also act on other amino acids.</text>
</comment>
<organism evidence="9 10">
    <name type="scientific">Brachyspira aalborgi</name>
    <dbReference type="NCBI Taxonomy" id="29522"/>
    <lineage>
        <taxon>Bacteria</taxon>
        <taxon>Pseudomonadati</taxon>
        <taxon>Spirochaetota</taxon>
        <taxon>Spirochaetia</taxon>
        <taxon>Brachyspirales</taxon>
        <taxon>Brachyspiraceae</taxon>
        <taxon>Brachyspira</taxon>
    </lineage>
</organism>
<evidence type="ECO:0000256" key="4">
    <source>
        <dbReference type="ARBA" id="ARBA00023235"/>
    </source>
</evidence>
<dbReference type="InterPro" id="IPR001608">
    <property type="entry name" value="Ala_racemase_N"/>
</dbReference>
<feature type="domain" description="Alanine racemase C-terminal" evidence="8">
    <location>
        <begin position="243"/>
        <end position="368"/>
    </location>
</feature>
<dbReference type="SUPFAM" id="SSF50621">
    <property type="entry name" value="Alanine racemase C-terminal domain-like"/>
    <property type="match status" value="1"/>
</dbReference>
<dbReference type="EC" id="5.1.1.1" evidence="5"/>
<dbReference type="InterPro" id="IPR000821">
    <property type="entry name" value="Ala_racemase"/>
</dbReference>
<comment type="cofactor">
    <cofactor evidence="2 5 6">
        <name>pyridoxal 5'-phosphate</name>
        <dbReference type="ChEBI" id="CHEBI:597326"/>
    </cofactor>
</comment>
<dbReference type="GO" id="GO:0005829">
    <property type="term" value="C:cytosol"/>
    <property type="evidence" value="ECO:0007669"/>
    <property type="project" value="TreeGrafter"/>
</dbReference>